<name>A0ABP8NU33_9NOCA</name>
<protein>
    <submittedName>
        <fullName evidence="3">PH domain-containing protein</fullName>
    </submittedName>
</protein>
<feature type="domain" description="Low molecular weight protein antigen 6 PH" evidence="2">
    <location>
        <begin position="68"/>
        <end position="137"/>
    </location>
</feature>
<feature type="transmembrane region" description="Helical" evidence="1">
    <location>
        <begin position="16"/>
        <end position="35"/>
    </location>
</feature>
<sequence length="152" mass="16544">MTAWELDVRSHKSARYAIGVAVVCVALFVVLGVLLRNTPTGVYFRLVDQLSMIGIGIALAGGVLLLTRPRLRANADGVLVRNAFGERRVDWDLVQGLSFPDGAAWARIELPDDEYIPVMAIQANDRGHAVDAVRRFRALESRYAHGDSGTAG</sequence>
<organism evidence="3 4">
    <name type="scientific">Rhodococcus olei</name>
    <dbReference type="NCBI Taxonomy" id="2161675"/>
    <lineage>
        <taxon>Bacteria</taxon>
        <taxon>Bacillati</taxon>
        <taxon>Actinomycetota</taxon>
        <taxon>Actinomycetes</taxon>
        <taxon>Mycobacteriales</taxon>
        <taxon>Nocardiaceae</taxon>
        <taxon>Rhodococcus</taxon>
    </lineage>
</organism>
<keyword evidence="1" id="KW-1133">Transmembrane helix</keyword>
<dbReference type="EMBL" id="BAABFB010000017">
    <property type="protein sequence ID" value="GAA4472850.1"/>
    <property type="molecule type" value="Genomic_DNA"/>
</dbReference>
<keyword evidence="1" id="KW-0472">Membrane</keyword>
<evidence type="ECO:0000313" key="4">
    <source>
        <dbReference type="Proteomes" id="UP001501183"/>
    </source>
</evidence>
<gene>
    <name evidence="3" type="ORF">GCM10023094_05570</name>
</gene>
<evidence type="ECO:0000259" key="2">
    <source>
        <dbReference type="Pfam" id="PF10756"/>
    </source>
</evidence>
<keyword evidence="1" id="KW-0812">Transmembrane</keyword>
<comment type="caution">
    <text evidence="3">The sequence shown here is derived from an EMBL/GenBank/DDBJ whole genome shotgun (WGS) entry which is preliminary data.</text>
</comment>
<feature type="transmembrane region" description="Helical" evidence="1">
    <location>
        <begin position="47"/>
        <end position="66"/>
    </location>
</feature>
<dbReference type="Pfam" id="PF10756">
    <property type="entry name" value="bPH_6"/>
    <property type="match status" value="1"/>
</dbReference>
<dbReference type="Proteomes" id="UP001501183">
    <property type="component" value="Unassembled WGS sequence"/>
</dbReference>
<reference evidence="4" key="1">
    <citation type="journal article" date="2019" name="Int. J. Syst. Evol. Microbiol.">
        <title>The Global Catalogue of Microorganisms (GCM) 10K type strain sequencing project: providing services to taxonomists for standard genome sequencing and annotation.</title>
        <authorList>
            <consortium name="The Broad Institute Genomics Platform"/>
            <consortium name="The Broad Institute Genome Sequencing Center for Infectious Disease"/>
            <person name="Wu L."/>
            <person name="Ma J."/>
        </authorList>
    </citation>
    <scope>NUCLEOTIDE SEQUENCE [LARGE SCALE GENOMIC DNA]</scope>
    <source>
        <strain evidence="4">JCM 32206</strain>
    </source>
</reference>
<keyword evidence="4" id="KW-1185">Reference proteome</keyword>
<evidence type="ECO:0000313" key="3">
    <source>
        <dbReference type="EMBL" id="GAA4472850.1"/>
    </source>
</evidence>
<evidence type="ECO:0000256" key="1">
    <source>
        <dbReference type="SAM" id="Phobius"/>
    </source>
</evidence>
<dbReference type="RefSeq" id="WP_345341909.1">
    <property type="nucleotide sequence ID" value="NZ_BAABFB010000017.1"/>
</dbReference>
<proteinExistence type="predicted"/>
<accession>A0ABP8NU33</accession>
<dbReference type="InterPro" id="IPR019692">
    <property type="entry name" value="CFP-6_PH"/>
</dbReference>